<keyword evidence="1" id="KW-0812">Transmembrane</keyword>
<evidence type="ECO:0000313" key="2">
    <source>
        <dbReference type="EMBL" id="CAH1415335.1"/>
    </source>
</evidence>
<gene>
    <name evidence="2" type="ORF">LVIROSA_LOCUS3192</name>
</gene>
<comment type="caution">
    <text evidence="2">The sequence shown here is derived from an EMBL/GenBank/DDBJ whole genome shotgun (WGS) entry which is preliminary data.</text>
</comment>
<feature type="transmembrane region" description="Helical" evidence="1">
    <location>
        <begin position="27"/>
        <end position="51"/>
    </location>
</feature>
<keyword evidence="3" id="KW-1185">Reference proteome</keyword>
<reference evidence="2 3" key="1">
    <citation type="submission" date="2022-01" db="EMBL/GenBank/DDBJ databases">
        <authorList>
            <person name="Xiong W."/>
            <person name="Schranz E."/>
        </authorList>
    </citation>
    <scope>NUCLEOTIDE SEQUENCE [LARGE SCALE GENOMIC DNA]</scope>
</reference>
<dbReference type="EMBL" id="CAKMRJ010000001">
    <property type="protein sequence ID" value="CAH1415335.1"/>
    <property type="molecule type" value="Genomic_DNA"/>
</dbReference>
<dbReference type="Proteomes" id="UP001157418">
    <property type="component" value="Unassembled WGS sequence"/>
</dbReference>
<evidence type="ECO:0000256" key="1">
    <source>
        <dbReference type="SAM" id="Phobius"/>
    </source>
</evidence>
<proteinExistence type="predicted"/>
<keyword evidence="1" id="KW-1133">Transmembrane helix</keyword>
<protein>
    <submittedName>
        <fullName evidence="2">Uncharacterized protein</fullName>
    </submittedName>
</protein>
<sequence>MAIHKAAIDPEYTVKSFTKMAKIKLEFILLGNAFWVFIRTETLTSFLIIFIPSSILTHQSPQHSFAPSIVLYS</sequence>
<organism evidence="2 3">
    <name type="scientific">Lactuca virosa</name>
    <dbReference type="NCBI Taxonomy" id="75947"/>
    <lineage>
        <taxon>Eukaryota</taxon>
        <taxon>Viridiplantae</taxon>
        <taxon>Streptophyta</taxon>
        <taxon>Embryophyta</taxon>
        <taxon>Tracheophyta</taxon>
        <taxon>Spermatophyta</taxon>
        <taxon>Magnoliopsida</taxon>
        <taxon>eudicotyledons</taxon>
        <taxon>Gunneridae</taxon>
        <taxon>Pentapetalae</taxon>
        <taxon>asterids</taxon>
        <taxon>campanulids</taxon>
        <taxon>Asterales</taxon>
        <taxon>Asteraceae</taxon>
        <taxon>Cichorioideae</taxon>
        <taxon>Cichorieae</taxon>
        <taxon>Lactucinae</taxon>
        <taxon>Lactuca</taxon>
    </lineage>
</organism>
<evidence type="ECO:0000313" key="3">
    <source>
        <dbReference type="Proteomes" id="UP001157418"/>
    </source>
</evidence>
<accession>A0AAU9M043</accession>
<keyword evidence="1" id="KW-0472">Membrane</keyword>
<name>A0AAU9M043_9ASTR</name>
<dbReference type="AlphaFoldDB" id="A0AAU9M043"/>